<evidence type="ECO:0000256" key="7">
    <source>
        <dbReference type="SAM" id="MobiDB-lite"/>
    </source>
</evidence>
<dbReference type="Gene3D" id="4.10.320.10">
    <property type="entry name" value="E3-binding domain"/>
    <property type="match status" value="1"/>
</dbReference>
<organism evidence="10 11">
    <name type="scientific">Cellulomonas xylanilytica</name>
    <dbReference type="NCBI Taxonomy" id="233583"/>
    <lineage>
        <taxon>Bacteria</taxon>
        <taxon>Bacillati</taxon>
        <taxon>Actinomycetota</taxon>
        <taxon>Actinomycetes</taxon>
        <taxon>Micrococcales</taxon>
        <taxon>Cellulomonadaceae</taxon>
        <taxon>Cellulomonas</taxon>
    </lineage>
</organism>
<keyword evidence="11" id="KW-1185">Reference proteome</keyword>
<evidence type="ECO:0000313" key="11">
    <source>
        <dbReference type="Proteomes" id="UP000321118"/>
    </source>
</evidence>
<dbReference type="InterPro" id="IPR023213">
    <property type="entry name" value="CAT-like_dom_sf"/>
</dbReference>
<dbReference type="AlphaFoldDB" id="A0A510VDS6"/>
<evidence type="ECO:0000259" key="8">
    <source>
        <dbReference type="PROSITE" id="PS50968"/>
    </source>
</evidence>
<feature type="domain" description="Lipoyl-binding" evidence="8">
    <location>
        <begin position="4"/>
        <end position="79"/>
    </location>
</feature>
<gene>
    <name evidence="10" type="ORF">CXY01_38050</name>
</gene>
<dbReference type="InterPro" id="IPR011053">
    <property type="entry name" value="Single_hybrid_motif"/>
</dbReference>
<dbReference type="InterPro" id="IPR050743">
    <property type="entry name" value="2-oxoacid_DH_E2_comp"/>
</dbReference>
<evidence type="ECO:0000256" key="6">
    <source>
        <dbReference type="RuleBase" id="RU003423"/>
    </source>
</evidence>
<dbReference type="PANTHER" id="PTHR43178:SF5">
    <property type="entry name" value="LIPOAMIDE ACYLTRANSFERASE COMPONENT OF BRANCHED-CHAIN ALPHA-KETO ACID DEHYDROGENASE COMPLEX, MITOCHONDRIAL"/>
    <property type="match status" value="1"/>
</dbReference>
<dbReference type="GO" id="GO:0031405">
    <property type="term" value="F:lipoic acid binding"/>
    <property type="evidence" value="ECO:0007669"/>
    <property type="project" value="TreeGrafter"/>
</dbReference>
<evidence type="ECO:0000256" key="4">
    <source>
        <dbReference type="ARBA" id="ARBA00022823"/>
    </source>
</evidence>
<dbReference type="OrthoDB" id="9805770at2"/>
<comment type="cofactor">
    <cofactor evidence="1 6">
        <name>(R)-lipoate</name>
        <dbReference type="ChEBI" id="CHEBI:83088"/>
    </cofactor>
</comment>
<dbReference type="Proteomes" id="UP000321118">
    <property type="component" value="Unassembled WGS sequence"/>
</dbReference>
<dbReference type="EMBL" id="BJUB01000014">
    <property type="protein sequence ID" value="GEK23285.1"/>
    <property type="molecule type" value="Genomic_DNA"/>
</dbReference>
<dbReference type="CDD" id="cd06849">
    <property type="entry name" value="lipoyl_domain"/>
    <property type="match status" value="1"/>
</dbReference>
<evidence type="ECO:0000259" key="9">
    <source>
        <dbReference type="PROSITE" id="PS51826"/>
    </source>
</evidence>
<evidence type="ECO:0000256" key="1">
    <source>
        <dbReference type="ARBA" id="ARBA00001938"/>
    </source>
</evidence>
<dbReference type="PANTHER" id="PTHR43178">
    <property type="entry name" value="DIHYDROLIPOAMIDE ACETYLTRANSFERASE COMPONENT OF PYRUVATE DEHYDROGENASE COMPLEX"/>
    <property type="match status" value="1"/>
</dbReference>
<comment type="caution">
    <text evidence="10">The sequence shown here is derived from an EMBL/GenBank/DDBJ whole genome shotgun (WGS) entry which is preliminary data.</text>
</comment>
<dbReference type="InterPro" id="IPR004167">
    <property type="entry name" value="PSBD"/>
</dbReference>
<dbReference type="SUPFAM" id="SSF52777">
    <property type="entry name" value="CoA-dependent acyltransferases"/>
    <property type="match status" value="1"/>
</dbReference>
<accession>A0A510VDS6</accession>
<sequence length="480" mass="49403">MTTIRTVTLPDLGEGLTESDLVEWVVAVGDTVELNQVVAEVETAKALVQLPSPYAGVVAELLVEPGVTVPVGTALLTIAVEEPATADGAAVPPAVPAPAATDAEDAVPEAEGVAPAASAAPERTAVLVGYGPLVEGSARPRRRSKSEEWAAAHAVADDVGLALAGGRIGPRVLPPVRKLAHDLGVDLNKMVGSGKDGMITREDVLRAVSGVDVSPSARRPDALSAAHRPGLARPRTDVPAPARPETAAREHRTPVAGVRKQTAAAMVASAFTAPHASTSLTVDVTPTLELLEAFRADRALQGHRISILTLVAKAVTIAVGGNPSVNAHWDEAAGEIVQFGYVNLGIAAATPRGLLVPSIKDADRLRLPDLADAIGHLTEDARAGTTSPADLAGGTITITNIGVFGVDTGTPILVPGQAAILAMGAIRRRPWEFQGEIALRSVMTLSVSFDHRLVDGAEAARFLSDVGTILARPGMVLGMV</sequence>
<dbReference type="RefSeq" id="WP_146930828.1">
    <property type="nucleotide sequence ID" value="NZ_BJUB01000014.1"/>
</dbReference>
<dbReference type="InterPro" id="IPR001078">
    <property type="entry name" value="2-oxoacid_DH_actylTfrase"/>
</dbReference>
<dbReference type="Pfam" id="PF02817">
    <property type="entry name" value="E3_binding"/>
    <property type="match status" value="1"/>
</dbReference>
<reference evidence="10 11" key="1">
    <citation type="submission" date="2019-07" db="EMBL/GenBank/DDBJ databases">
        <title>Whole genome shotgun sequence of Cellulomonas xylanilytica NBRC 101102.</title>
        <authorList>
            <person name="Hosoyama A."/>
            <person name="Uohara A."/>
            <person name="Ohji S."/>
            <person name="Ichikawa N."/>
        </authorList>
    </citation>
    <scope>NUCLEOTIDE SEQUENCE [LARGE SCALE GENOMIC DNA]</scope>
    <source>
        <strain evidence="10 11">NBRC 101102</strain>
    </source>
</reference>
<evidence type="ECO:0000313" key="10">
    <source>
        <dbReference type="EMBL" id="GEK23285.1"/>
    </source>
</evidence>
<protein>
    <recommendedName>
        <fullName evidence="6">Dihydrolipoamide acetyltransferase component of pyruvate dehydrogenase complex</fullName>
        <ecNumber evidence="6">2.3.1.-</ecNumber>
    </recommendedName>
</protein>
<dbReference type="SUPFAM" id="SSF51230">
    <property type="entry name" value="Single hybrid motif"/>
    <property type="match status" value="1"/>
</dbReference>
<keyword evidence="4 6" id="KW-0450">Lipoyl</keyword>
<evidence type="ECO:0000256" key="2">
    <source>
        <dbReference type="ARBA" id="ARBA00007317"/>
    </source>
</evidence>
<evidence type="ECO:0000256" key="5">
    <source>
        <dbReference type="ARBA" id="ARBA00023315"/>
    </source>
</evidence>
<dbReference type="Pfam" id="PF00364">
    <property type="entry name" value="Biotin_lipoyl"/>
    <property type="match status" value="1"/>
</dbReference>
<keyword evidence="5 6" id="KW-0012">Acyltransferase</keyword>
<evidence type="ECO:0000256" key="3">
    <source>
        <dbReference type="ARBA" id="ARBA00022679"/>
    </source>
</evidence>
<dbReference type="FunFam" id="3.30.559.10:FF:000007">
    <property type="entry name" value="Dihydrolipoamide acetyltransferase component of pyruvate dehydrogenase complex"/>
    <property type="match status" value="1"/>
</dbReference>
<dbReference type="Pfam" id="PF00198">
    <property type="entry name" value="2-oxoacid_dh"/>
    <property type="match status" value="1"/>
</dbReference>
<keyword evidence="10" id="KW-0670">Pyruvate</keyword>
<dbReference type="GO" id="GO:0005737">
    <property type="term" value="C:cytoplasm"/>
    <property type="evidence" value="ECO:0007669"/>
    <property type="project" value="TreeGrafter"/>
</dbReference>
<keyword evidence="3 6" id="KW-0808">Transferase</keyword>
<proteinExistence type="inferred from homology"/>
<name>A0A510VDS6_9CELL</name>
<dbReference type="Gene3D" id="2.40.50.100">
    <property type="match status" value="1"/>
</dbReference>
<dbReference type="SUPFAM" id="SSF47005">
    <property type="entry name" value="Peripheral subunit-binding domain of 2-oxo acid dehydrogenase complex"/>
    <property type="match status" value="1"/>
</dbReference>
<dbReference type="InterPro" id="IPR000089">
    <property type="entry name" value="Biotin_lipoyl"/>
</dbReference>
<dbReference type="PROSITE" id="PS51826">
    <property type="entry name" value="PSBD"/>
    <property type="match status" value="1"/>
</dbReference>
<dbReference type="PROSITE" id="PS50968">
    <property type="entry name" value="BIOTINYL_LIPOYL"/>
    <property type="match status" value="1"/>
</dbReference>
<feature type="domain" description="Peripheral subunit-binding (PSBD)" evidence="9">
    <location>
        <begin position="171"/>
        <end position="208"/>
    </location>
</feature>
<feature type="region of interest" description="Disordered" evidence="7">
    <location>
        <begin position="212"/>
        <end position="257"/>
    </location>
</feature>
<dbReference type="EC" id="2.3.1.-" evidence="6"/>
<dbReference type="InterPro" id="IPR036625">
    <property type="entry name" value="E3-bd_dom_sf"/>
</dbReference>
<dbReference type="GO" id="GO:0016407">
    <property type="term" value="F:acetyltransferase activity"/>
    <property type="evidence" value="ECO:0007669"/>
    <property type="project" value="TreeGrafter"/>
</dbReference>
<comment type="similarity">
    <text evidence="2 6">Belongs to the 2-oxoacid dehydrogenase family.</text>
</comment>
<dbReference type="Gene3D" id="3.30.559.10">
    <property type="entry name" value="Chloramphenicol acetyltransferase-like domain"/>
    <property type="match status" value="1"/>
</dbReference>